<evidence type="ECO:0000313" key="3">
    <source>
        <dbReference type="Proteomes" id="UP001589867"/>
    </source>
</evidence>
<dbReference type="Gene3D" id="1.10.260.40">
    <property type="entry name" value="lambda repressor-like DNA-binding domains"/>
    <property type="match status" value="1"/>
</dbReference>
<protein>
    <submittedName>
        <fullName evidence="2">Helix-turn-helix domain-containing protein</fullName>
    </submittedName>
</protein>
<reference evidence="2 3" key="1">
    <citation type="submission" date="2024-09" db="EMBL/GenBank/DDBJ databases">
        <authorList>
            <person name="Sun Q."/>
            <person name="Mori K."/>
        </authorList>
    </citation>
    <scope>NUCLEOTIDE SEQUENCE [LARGE SCALE GENOMIC DNA]</scope>
    <source>
        <strain evidence="2 3">TBRC 3947</strain>
    </source>
</reference>
<evidence type="ECO:0000313" key="2">
    <source>
        <dbReference type="EMBL" id="MFC0527829.1"/>
    </source>
</evidence>
<feature type="domain" description="HTH cro/C1-type" evidence="1">
    <location>
        <begin position="15"/>
        <end position="75"/>
    </location>
</feature>
<name>A0ABV6M002_9ACTN</name>
<comment type="caution">
    <text evidence="2">The sequence shown here is derived from an EMBL/GenBank/DDBJ whole genome shotgun (WGS) entry which is preliminary data.</text>
</comment>
<dbReference type="InterPro" id="IPR001387">
    <property type="entry name" value="Cro/C1-type_HTH"/>
</dbReference>
<dbReference type="InterPro" id="IPR010982">
    <property type="entry name" value="Lambda_DNA-bd_dom_sf"/>
</dbReference>
<organism evidence="2 3">
    <name type="scientific">Phytohabitans kaempferiae</name>
    <dbReference type="NCBI Taxonomy" id="1620943"/>
    <lineage>
        <taxon>Bacteria</taxon>
        <taxon>Bacillati</taxon>
        <taxon>Actinomycetota</taxon>
        <taxon>Actinomycetes</taxon>
        <taxon>Micromonosporales</taxon>
        <taxon>Micromonosporaceae</taxon>
    </lineage>
</organism>
<dbReference type="RefSeq" id="WP_377248519.1">
    <property type="nucleotide sequence ID" value="NZ_JBHLUH010000010.1"/>
</dbReference>
<dbReference type="SMART" id="SM00530">
    <property type="entry name" value="HTH_XRE"/>
    <property type="match status" value="1"/>
</dbReference>
<evidence type="ECO:0000259" key="1">
    <source>
        <dbReference type="PROSITE" id="PS50943"/>
    </source>
</evidence>
<dbReference type="Pfam" id="PF13560">
    <property type="entry name" value="HTH_31"/>
    <property type="match status" value="1"/>
</dbReference>
<dbReference type="Proteomes" id="UP001589867">
    <property type="component" value="Unassembled WGS sequence"/>
</dbReference>
<sequence length="143" mass="15287">MTQPESLHRRIAARVRELRAARGWSAARLAEEMAAAGTRWDRSIVANFENGRRAYVTAEELVALAGVLGTSPHLLLLASDADPETTAAVIVDQLLSGPFHFEVNRDTTGALSWAKSGAQPAPKLPVTDPAFDDAVRAAGDGER</sequence>
<dbReference type="PROSITE" id="PS50943">
    <property type="entry name" value="HTH_CROC1"/>
    <property type="match status" value="1"/>
</dbReference>
<keyword evidence="3" id="KW-1185">Reference proteome</keyword>
<dbReference type="CDD" id="cd00093">
    <property type="entry name" value="HTH_XRE"/>
    <property type="match status" value="1"/>
</dbReference>
<gene>
    <name evidence="2" type="ORF">ACFFIA_09160</name>
</gene>
<accession>A0ABV6M002</accession>
<proteinExistence type="predicted"/>
<dbReference type="SUPFAM" id="SSF47413">
    <property type="entry name" value="lambda repressor-like DNA-binding domains"/>
    <property type="match status" value="1"/>
</dbReference>
<dbReference type="EMBL" id="JBHLUH010000010">
    <property type="protein sequence ID" value="MFC0527829.1"/>
    <property type="molecule type" value="Genomic_DNA"/>
</dbReference>